<organism evidence="1 2">
    <name type="scientific">Leptospira congkakensis</name>
    <dbReference type="NCBI Taxonomy" id="2484932"/>
    <lineage>
        <taxon>Bacteria</taxon>
        <taxon>Pseudomonadati</taxon>
        <taxon>Spirochaetota</taxon>
        <taxon>Spirochaetia</taxon>
        <taxon>Leptospirales</taxon>
        <taxon>Leptospiraceae</taxon>
        <taxon>Leptospira</taxon>
    </lineage>
</organism>
<dbReference type="RefSeq" id="WP_135587769.1">
    <property type="nucleotide sequence ID" value="NZ_RQGO01000019.1"/>
</dbReference>
<dbReference type="OrthoDB" id="9800495at2"/>
<dbReference type="InterPro" id="IPR015947">
    <property type="entry name" value="PUA-like_sf"/>
</dbReference>
<gene>
    <name evidence="1" type="ORF">EHQ69_05645</name>
</gene>
<protein>
    <submittedName>
        <fullName evidence="1">ASCH domain-containing protein</fullName>
    </submittedName>
</protein>
<proteinExistence type="predicted"/>
<evidence type="ECO:0000313" key="1">
    <source>
        <dbReference type="EMBL" id="TGL93954.1"/>
    </source>
</evidence>
<dbReference type="Proteomes" id="UP000298263">
    <property type="component" value="Unassembled WGS sequence"/>
</dbReference>
<accession>A0A4Z1A6A4</accession>
<dbReference type="EMBL" id="RQGP01000010">
    <property type="protein sequence ID" value="TGL93954.1"/>
    <property type="molecule type" value="Genomic_DNA"/>
</dbReference>
<sequence>MNVILSIKPEYAWEIIRGNKKVEFRKSIFKKSIKKIYIYSSAPDQKIIGYFSLKDIDSDTPINLWKKYGKVGCINKVDFFKYYSLKEKGVSLKIDKVVKFKVPLDPYQVMENFYPPQSFQYCATDL</sequence>
<dbReference type="AlphaFoldDB" id="A0A4Z1A6A4"/>
<name>A0A4Z1A6A4_9LEPT</name>
<comment type="caution">
    <text evidence="1">The sequence shown here is derived from an EMBL/GenBank/DDBJ whole genome shotgun (WGS) entry which is preliminary data.</text>
</comment>
<reference evidence="1" key="1">
    <citation type="journal article" date="2019" name="PLoS Negl. Trop. Dis.">
        <title>Revisiting the worldwide diversity of Leptospira species in the environment.</title>
        <authorList>
            <person name="Vincent A.T."/>
            <person name="Schiettekatte O."/>
            <person name="Bourhy P."/>
            <person name="Veyrier F.J."/>
            <person name="Picardeau M."/>
        </authorList>
    </citation>
    <scope>NUCLEOTIDE SEQUENCE [LARGE SCALE GENOMIC DNA]</scope>
    <source>
        <strain evidence="1">201702422</strain>
    </source>
</reference>
<dbReference type="Gene3D" id="2.30.130.30">
    <property type="entry name" value="Hypothetical protein"/>
    <property type="match status" value="1"/>
</dbReference>
<evidence type="ECO:0000313" key="2">
    <source>
        <dbReference type="Proteomes" id="UP000298263"/>
    </source>
</evidence>
<dbReference type="SUPFAM" id="SSF88697">
    <property type="entry name" value="PUA domain-like"/>
    <property type="match status" value="1"/>
</dbReference>
<keyword evidence="2" id="KW-1185">Reference proteome</keyword>